<organism evidence="2 3">
    <name type="scientific">Halioxenophilus aromaticivorans</name>
    <dbReference type="NCBI Taxonomy" id="1306992"/>
    <lineage>
        <taxon>Bacteria</taxon>
        <taxon>Pseudomonadati</taxon>
        <taxon>Pseudomonadota</taxon>
        <taxon>Gammaproteobacteria</taxon>
        <taxon>Alteromonadales</taxon>
        <taxon>Alteromonadaceae</taxon>
        <taxon>Halioxenophilus</taxon>
    </lineage>
</organism>
<keyword evidence="3" id="KW-1185">Reference proteome</keyword>
<dbReference type="RefSeq" id="WP_345421580.1">
    <property type="nucleotide sequence ID" value="NZ_AP031496.1"/>
</dbReference>
<accession>A0AAV3U2B6</accession>
<comment type="caution">
    <text evidence="2">The sequence shown here is derived from an EMBL/GenBank/DDBJ whole genome shotgun (WGS) entry which is preliminary data.</text>
</comment>
<dbReference type="Proteomes" id="UP001409585">
    <property type="component" value="Unassembled WGS sequence"/>
</dbReference>
<feature type="compositionally biased region" description="Low complexity" evidence="1">
    <location>
        <begin position="33"/>
        <end position="48"/>
    </location>
</feature>
<evidence type="ECO:0000313" key="2">
    <source>
        <dbReference type="EMBL" id="GAA4942906.1"/>
    </source>
</evidence>
<dbReference type="Pfam" id="PF11948">
    <property type="entry name" value="DUF3465"/>
    <property type="match status" value="1"/>
</dbReference>
<evidence type="ECO:0000256" key="1">
    <source>
        <dbReference type="SAM" id="MobiDB-lite"/>
    </source>
</evidence>
<name>A0AAV3U2B6_9ALTE</name>
<dbReference type="InterPro" id="IPR021856">
    <property type="entry name" value="DUF3465"/>
</dbReference>
<sequence>MRKNLVVLVLLVLAGLGYIEKDTVIALTGGSAGSSQSQQTGNAGNSSSDTSDRGTAIIAKAFAQRRSDVQVEGQGRVIKVLPDDTKGSQHQRFILKLDNGQTLLVAHNIDLAPRVANLDEGDTIRFFGEYEWTEQGGVMHWTHHDPRGNHVGGWLKHNGNTYE</sequence>
<dbReference type="EMBL" id="BAABLX010000016">
    <property type="protein sequence ID" value="GAA4942906.1"/>
    <property type="molecule type" value="Genomic_DNA"/>
</dbReference>
<gene>
    <name evidence="2" type="ORF">GCM10025791_21910</name>
</gene>
<feature type="region of interest" description="Disordered" evidence="1">
    <location>
        <begin position="30"/>
        <end position="52"/>
    </location>
</feature>
<evidence type="ECO:0008006" key="4">
    <source>
        <dbReference type="Google" id="ProtNLM"/>
    </source>
</evidence>
<proteinExistence type="predicted"/>
<reference evidence="3" key="1">
    <citation type="journal article" date="2019" name="Int. J. Syst. Evol. Microbiol.">
        <title>The Global Catalogue of Microorganisms (GCM) 10K type strain sequencing project: providing services to taxonomists for standard genome sequencing and annotation.</title>
        <authorList>
            <consortium name="The Broad Institute Genomics Platform"/>
            <consortium name="The Broad Institute Genome Sequencing Center for Infectious Disease"/>
            <person name="Wu L."/>
            <person name="Ma J."/>
        </authorList>
    </citation>
    <scope>NUCLEOTIDE SEQUENCE [LARGE SCALE GENOMIC DNA]</scope>
    <source>
        <strain evidence="3">JCM 19134</strain>
    </source>
</reference>
<evidence type="ECO:0000313" key="3">
    <source>
        <dbReference type="Proteomes" id="UP001409585"/>
    </source>
</evidence>
<dbReference type="AlphaFoldDB" id="A0AAV3U2B6"/>
<protein>
    <recommendedName>
        <fullName evidence="4">DUF3465 domain-containing protein</fullName>
    </recommendedName>
</protein>